<dbReference type="EMBL" id="MRTP01000010">
    <property type="protein sequence ID" value="OMF50553.1"/>
    <property type="molecule type" value="Genomic_DNA"/>
</dbReference>
<comment type="caution">
    <text evidence="3">The sequence shown here is derived from an EMBL/GenBank/DDBJ whole genome shotgun (WGS) entry which is preliminary data.</text>
</comment>
<name>A0A1R1EFE2_9BACL</name>
<comment type="similarity">
    <text evidence="1">Belongs to the AHA1 family.</text>
</comment>
<sequence>MKPEVKLDFQFDSPIEKVWLALTDSNMLAKWVMDNDFKPVVGHHFQFRAKPSKVWDGIVDSEVLAVEEPHRLSYTWVTAGVSTVVTWTLHSSNGATRLHLEHTGFESESLSYNGARLGWGKMADQLEVLLAEL</sequence>
<proteinExistence type="inferred from homology"/>
<evidence type="ECO:0000313" key="3">
    <source>
        <dbReference type="EMBL" id="OMF50553.1"/>
    </source>
</evidence>
<protein>
    <submittedName>
        <fullName evidence="3">ATPase</fullName>
    </submittedName>
</protein>
<dbReference type="STRING" id="297318.BK138_26475"/>
<dbReference type="InterPro" id="IPR013538">
    <property type="entry name" value="ASHA1/2-like_C"/>
</dbReference>
<dbReference type="AlphaFoldDB" id="A0A1R1EFE2"/>
<organism evidence="3 4">
    <name type="scientific">Paenibacillus rhizosphaerae</name>
    <dbReference type="NCBI Taxonomy" id="297318"/>
    <lineage>
        <taxon>Bacteria</taxon>
        <taxon>Bacillati</taxon>
        <taxon>Bacillota</taxon>
        <taxon>Bacilli</taxon>
        <taxon>Bacillales</taxon>
        <taxon>Paenibacillaceae</taxon>
        <taxon>Paenibacillus</taxon>
    </lineage>
</organism>
<evidence type="ECO:0000256" key="1">
    <source>
        <dbReference type="ARBA" id="ARBA00006817"/>
    </source>
</evidence>
<evidence type="ECO:0000313" key="4">
    <source>
        <dbReference type="Proteomes" id="UP000187172"/>
    </source>
</evidence>
<dbReference type="SUPFAM" id="SSF55961">
    <property type="entry name" value="Bet v1-like"/>
    <property type="match status" value="1"/>
</dbReference>
<gene>
    <name evidence="3" type="ORF">BK138_26475</name>
</gene>
<dbReference type="InterPro" id="IPR023393">
    <property type="entry name" value="START-like_dom_sf"/>
</dbReference>
<accession>A0A1R1EFE2</accession>
<dbReference type="CDD" id="cd07814">
    <property type="entry name" value="SRPBCC_CalC_Aha1-like"/>
    <property type="match status" value="1"/>
</dbReference>
<dbReference type="Gene3D" id="3.30.530.20">
    <property type="match status" value="1"/>
</dbReference>
<dbReference type="Pfam" id="PF08327">
    <property type="entry name" value="AHSA1"/>
    <property type="match status" value="1"/>
</dbReference>
<reference evidence="3 4" key="1">
    <citation type="submission" date="2016-11" db="EMBL/GenBank/DDBJ databases">
        <title>Paenibacillus species isolates.</title>
        <authorList>
            <person name="Beno S.M."/>
        </authorList>
    </citation>
    <scope>NUCLEOTIDE SEQUENCE [LARGE SCALE GENOMIC DNA]</scope>
    <source>
        <strain evidence="3 4">FSL R5-0378</strain>
    </source>
</reference>
<keyword evidence="4" id="KW-1185">Reference proteome</keyword>
<evidence type="ECO:0000259" key="2">
    <source>
        <dbReference type="Pfam" id="PF08327"/>
    </source>
</evidence>
<dbReference type="RefSeq" id="WP_076173841.1">
    <property type="nucleotide sequence ID" value="NZ_MRTP01000010.1"/>
</dbReference>
<dbReference type="Proteomes" id="UP000187172">
    <property type="component" value="Unassembled WGS sequence"/>
</dbReference>
<feature type="domain" description="Activator of Hsp90 ATPase homologue 1/2-like C-terminal" evidence="2">
    <location>
        <begin position="13"/>
        <end position="130"/>
    </location>
</feature>